<protein>
    <submittedName>
        <fullName evidence="2">Uncharacterized protein</fullName>
    </submittedName>
</protein>
<evidence type="ECO:0000256" key="1">
    <source>
        <dbReference type="SAM" id="Coils"/>
    </source>
</evidence>
<proteinExistence type="predicted"/>
<keyword evidence="1" id="KW-0175">Coiled coil</keyword>
<evidence type="ECO:0000313" key="2">
    <source>
        <dbReference type="EMBL" id="OGE08949.1"/>
    </source>
</evidence>
<evidence type="ECO:0000313" key="3">
    <source>
        <dbReference type="Proteomes" id="UP000178845"/>
    </source>
</evidence>
<reference evidence="2 3" key="1">
    <citation type="journal article" date="2016" name="Nat. Commun.">
        <title>Thousands of microbial genomes shed light on interconnected biogeochemical processes in an aquifer system.</title>
        <authorList>
            <person name="Anantharaman K."/>
            <person name="Brown C.T."/>
            <person name="Hug L.A."/>
            <person name="Sharon I."/>
            <person name="Castelle C.J."/>
            <person name="Probst A.J."/>
            <person name="Thomas B.C."/>
            <person name="Singh A."/>
            <person name="Wilkins M.J."/>
            <person name="Karaoz U."/>
            <person name="Brodie E.L."/>
            <person name="Williams K.H."/>
            <person name="Hubbard S.S."/>
            <person name="Banfield J.F."/>
        </authorList>
    </citation>
    <scope>NUCLEOTIDE SEQUENCE [LARGE SCALE GENOMIC DNA]</scope>
</reference>
<name>A0A1F5HYA8_9BACT</name>
<sequence>MLNDSDKTEIKKIVKSELKPLERTLESVKESVINLEQDRKILKDIWEFIFACRTLWTISPRMNAREYILPRK</sequence>
<comment type="caution">
    <text evidence="2">The sequence shown here is derived from an EMBL/GenBank/DDBJ whole genome shotgun (WGS) entry which is preliminary data.</text>
</comment>
<organism evidence="2 3">
    <name type="scientific">Candidatus Curtissbacteria bacterium RIFCSPLOWO2_02_FULL_40_13b</name>
    <dbReference type="NCBI Taxonomy" id="1797733"/>
    <lineage>
        <taxon>Bacteria</taxon>
        <taxon>Candidatus Curtissiibacteriota</taxon>
    </lineage>
</organism>
<accession>A0A1F5HYA8</accession>
<feature type="coiled-coil region" evidence="1">
    <location>
        <begin position="18"/>
        <end position="45"/>
    </location>
</feature>
<dbReference type="Proteomes" id="UP000178845">
    <property type="component" value="Unassembled WGS sequence"/>
</dbReference>
<gene>
    <name evidence="2" type="ORF">A3I53_01040</name>
</gene>
<dbReference type="EMBL" id="MFBW01000009">
    <property type="protein sequence ID" value="OGE08949.1"/>
    <property type="molecule type" value="Genomic_DNA"/>
</dbReference>
<dbReference type="AlphaFoldDB" id="A0A1F5HYA8"/>